<dbReference type="InterPro" id="IPR037185">
    <property type="entry name" value="EmrE-like"/>
</dbReference>
<feature type="transmembrane region" description="Helical" evidence="6">
    <location>
        <begin position="104"/>
        <end position="124"/>
    </location>
</feature>
<dbReference type="Proteomes" id="UP000182771">
    <property type="component" value="Unassembled WGS sequence"/>
</dbReference>
<evidence type="ECO:0000256" key="1">
    <source>
        <dbReference type="ARBA" id="ARBA00004651"/>
    </source>
</evidence>
<comment type="subcellular location">
    <subcellularLocation>
        <location evidence="1">Cell membrane</location>
        <topology evidence="1">Multi-pass membrane protein</topology>
    </subcellularLocation>
</comment>
<dbReference type="GO" id="GO:0005886">
    <property type="term" value="C:plasma membrane"/>
    <property type="evidence" value="ECO:0007669"/>
    <property type="project" value="UniProtKB-SubCell"/>
</dbReference>
<keyword evidence="3 6" id="KW-0812">Transmembrane</keyword>
<dbReference type="EMBL" id="FNND01000007">
    <property type="protein sequence ID" value="SDX04028.1"/>
    <property type="molecule type" value="Genomic_DNA"/>
</dbReference>
<dbReference type="AlphaFoldDB" id="A0A1H2YGQ9"/>
<keyword evidence="5 6" id="KW-0472">Membrane</keyword>
<organism evidence="8 9">
    <name type="scientific">Capnocytophaga granulosa</name>
    <dbReference type="NCBI Taxonomy" id="45242"/>
    <lineage>
        <taxon>Bacteria</taxon>
        <taxon>Pseudomonadati</taxon>
        <taxon>Bacteroidota</taxon>
        <taxon>Flavobacteriia</taxon>
        <taxon>Flavobacteriales</taxon>
        <taxon>Flavobacteriaceae</taxon>
        <taxon>Capnocytophaga</taxon>
    </lineage>
</organism>
<dbReference type="InterPro" id="IPR050638">
    <property type="entry name" value="AA-Vitamin_Transporters"/>
</dbReference>
<keyword evidence="4 6" id="KW-1133">Transmembrane helix</keyword>
<sequence>MPFILNNMTTQRLFTHLLAIFVITVWGVTFVSTKLLLEAGFNPASILFYRFALAYIGIWLVAHRLPLFAKSLKDELCFVLMGVFGGSMYFFTENLALGYTLTNNVSLIVCMNPLLIAIIAHFLSKDDKLSPRLLLGSLLALAGVTLVIFNGNFTFEITIVGELLAFAAAFSWAFYTLLMRRFSDKYPALFLTRKVMLYGMLTALPIFLYRPLTTDFTLFTQPVVWVNFVFLGLIATLLCFFLWNKTIKFLGAVRASTYIYGMPITTLIASVLILGEPISLMAIIGTLMVLIGVYFATRK</sequence>
<name>A0A1H2YGQ9_9FLAO</name>
<feature type="transmembrane region" description="Helical" evidence="6">
    <location>
        <begin position="224"/>
        <end position="243"/>
    </location>
</feature>
<dbReference type="InterPro" id="IPR000620">
    <property type="entry name" value="EamA_dom"/>
</dbReference>
<dbReference type="SUPFAM" id="SSF103481">
    <property type="entry name" value="Multidrug resistance efflux transporter EmrE"/>
    <property type="match status" value="2"/>
</dbReference>
<feature type="transmembrane region" description="Helical" evidence="6">
    <location>
        <begin position="255"/>
        <end position="274"/>
    </location>
</feature>
<gene>
    <name evidence="8" type="ORF">SAMN05444420_10729</name>
</gene>
<dbReference type="PANTHER" id="PTHR32322:SF18">
    <property type="entry name" value="S-ADENOSYLMETHIONINE_S-ADENOSYLHOMOCYSTEINE TRANSPORTER"/>
    <property type="match status" value="1"/>
</dbReference>
<evidence type="ECO:0000259" key="7">
    <source>
        <dbReference type="Pfam" id="PF00892"/>
    </source>
</evidence>
<feature type="transmembrane region" description="Helical" evidence="6">
    <location>
        <begin position="195"/>
        <end position="212"/>
    </location>
</feature>
<evidence type="ECO:0000313" key="9">
    <source>
        <dbReference type="Proteomes" id="UP000182771"/>
    </source>
</evidence>
<evidence type="ECO:0000256" key="6">
    <source>
        <dbReference type="SAM" id="Phobius"/>
    </source>
</evidence>
<feature type="transmembrane region" description="Helical" evidence="6">
    <location>
        <begin position="157"/>
        <end position="175"/>
    </location>
</feature>
<dbReference type="Pfam" id="PF00892">
    <property type="entry name" value="EamA"/>
    <property type="match status" value="2"/>
</dbReference>
<evidence type="ECO:0000313" key="8">
    <source>
        <dbReference type="EMBL" id="SDX04028.1"/>
    </source>
</evidence>
<comment type="caution">
    <text evidence="8">The sequence shown here is derived from an EMBL/GenBank/DDBJ whole genome shotgun (WGS) entry which is preliminary data.</text>
</comment>
<feature type="transmembrane region" description="Helical" evidence="6">
    <location>
        <begin position="133"/>
        <end position="151"/>
    </location>
</feature>
<dbReference type="PANTHER" id="PTHR32322">
    <property type="entry name" value="INNER MEMBRANE TRANSPORTER"/>
    <property type="match status" value="1"/>
</dbReference>
<protein>
    <submittedName>
        <fullName evidence="8">Permease of the drug/metabolite transporter (DMT) superfamily</fullName>
    </submittedName>
</protein>
<proteinExistence type="predicted"/>
<feature type="transmembrane region" description="Helical" evidence="6">
    <location>
        <begin position="44"/>
        <end position="62"/>
    </location>
</feature>
<evidence type="ECO:0000256" key="2">
    <source>
        <dbReference type="ARBA" id="ARBA00022475"/>
    </source>
</evidence>
<evidence type="ECO:0000256" key="4">
    <source>
        <dbReference type="ARBA" id="ARBA00022989"/>
    </source>
</evidence>
<feature type="transmembrane region" description="Helical" evidence="6">
    <location>
        <begin position="74"/>
        <end position="92"/>
    </location>
</feature>
<reference evidence="8 9" key="1">
    <citation type="submission" date="2016-10" db="EMBL/GenBank/DDBJ databases">
        <authorList>
            <person name="Varghese N."/>
            <person name="Submissions S."/>
        </authorList>
    </citation>
    <scope>NUCLEOTIDE SEQUENCE [LARGE SCALE GENOMIC DNA]</scope>
    <source>
        <strain evidence="8 9">DSM 11449</strain>
    </source>
</reference>
<evidence type="ECO:0000256" key="3">
    <source>
        <dbReference type="ARBA" id="ARBA00022692"/>
    </source>
</evidence>
<keyword evidence="9" id="KW-1185">Reference proteome</keyword>
<feature type="domain" description="EamA" evidence="7">
    <location>
        <begin position="15"/>
        <end position="148"/>
    </location>
</feature>
<evidence type="ECO:0000256" key="5">
    <source>
        <dbReference type="ARBA" id="ARBA00023136"/>
    </source>
</evidence>
<feature type="transmembrane region" description="Helical" evidence="6">
    <location>
        <begin position="280"/>
        <end position="297"/>
    </location>
</feature>
<feature type="transmembrane region" description="Helical" evidence="6">
    <location>
        <begin position="12"/>
        <end position="32"/>
    </location>
</feature>
<accession>A0A1H2YGQ9</accession>
<keyword evidence="2" id="KW-1003">Cell membrane</keyword>
<feature type="domain" description="EamA" evidence="7">
    <location>
        <begin position="161"/>
        <end position="297"/>
    </location>
</feature>